<evidence type="ECO:0000259" key="2">
    <source>
        <dbReference type="SMART" id="SM00596"/>
    </source>
</evidence>
<feature type="compositionally biased region" description="Polar residues" evidence="1">
    <location>
        <begin position="25"/>
        <end position="35"/>
    </location>
</feature>
<feature type="compositionally biased region" description="Acidic residues" evidence="1">
    <location>
        <begin position="1"/>
        <end position="12"/>
    </location>
</feature>
<evidence type="ECO:0000313" key="3">
    <source>
        <dbReference type="EMBL" id="SPP90134.1"/>
    </source>
</evidence>
<accession>A0A3B0K7T0</accession>
<feature type="region of interest" description="Disordered" evidence="1">
    <location>
        <begin position="78"/>
        <end position="134"/>
    </location>
</feature>
<feature type="region of interest" description="Disordered" evidence="1">
    <location>
        <begin position="1"/>
        <end position="65"/>
    </location>
</feature>
<feature type="region of interest" description="Disordered" evidence="1">
    <location>
        <begin position="389"/>
        <end position="557"/>
    </location>
</feature>
<feature type="compositionally biased region" description="Low complexity" evidence="1">
    <location>
        <begin position="425"/>
        <end position="436"/>
    </location>
</feature>
<sequence length="696" mass="78109">MAVDRDGDDDDANNALAKRRPRQQLFLQHQYQARTKMQPMPNNAPVPAPLNAPASAPSNAPASAPTLATGAQLIRPHTPANAANCGANIASSNSKSKSKSNNNNNNNSISSGSSNSSYDSRRRGGAPLSLHLPSSLHVPTARQLLEMRRQNQQLIPPPIILPSVPNIMPLLDLIREDPRVSNLHYTTKLISRTGIRIQAKDMASRDAIMAVLGDGQIVGGHYTHQHKHDRGFRVIIRQLHHSTSPNTIKNELELNGYTARFIRVVRSKKDGQPLDSFEVEVAPKSDSSHLDVLQLTQLGTQTVTVVRQAKPVDPAQCHKCQAFGHTRTYCRRAFVCMKCAGAHMTIACAKPRSEPPKCANCQGSHISAYKGCPSFKAARGRLLSHRVTKQEMRRKNAELVHHKRQQWHQHQLQQPTEAANPRPRQQQQQQQQQQVQTPANQRMRNHQQQQQQPIMTPADPRLRRRQQQQQQQQQQPFMTPAQTPLQTPATPADRRQQRHLHQQQQLHRTQRQGRQQLQQQQQQQQQQAANPSSRRQTQRQQRNAEPIQTHGSCSQALGESMKRLEKLESRMEEIFSVLTRLIHLQTPPAEVATTPAAQTAAPPQPAPPAAETPGPAATPEPVRGMSSPHPLQRFSTETVPPRTYIFDPAPEPEPDSDEMEDDGDEAWTDDSLNGVEAYRRTLRYHLDNLVSWQGYN</sequence>
<dbReference type="EMBL" id="OUUW01000331">
    <property type="protein sequence ID" value="SPP90134.1"/>
    <property type="molecule type" value="Genomic_DNA"/>
</dbReference>
<reference evidence="4" key="1">
    <citation type="submission" date="2018-01" db="EMBL/GenBank/DDBJ databases">
        <authorList>
            <person name="Alioto T."/>
            <person name="Alioto T."/>
        </authorList>
    </citation>
    <scope>NUCLEOTIDE SEQUENCE [LARGE SCALE GENOMIC DNA]</scope>
</reference>
<dbReference type="Pfam" id="PF07530">
    <property type="entry name" value="PRE_C2HC"/>
    <property type="match status" value="1"/>
</dbReference>
<evidence type="ECO:0000313" key="4">
    <source>
        <dbReference type="Proteomes" id="UP000268350"/>
    </source>
</evidence>
<keyword evidence="4" id="KW-1185">Reference proteome</keyword>
<feature type="compositionally biased region" description="Basic and acidic residues" evidence="1">
    <location>
        <begin position="389"/>
        <end position="400"/>
    </location>
</feature>
<dbReference type="OMA" id="HQYQART"/>
<protein>
    <recommendedName>
        <fullName evidence="2">Pre-C2HC domain-containing protein</fullName>
    </recommendedName>
</protein>
<dbReference type="STRING" id="7266.A0A3B0K7T0"/>
<feature type="compositionally biased region" description="Low complexity" evidence="1">
    <location>
        <begin position="86"/>
        <end position="117"/>
    </location>
</feature>
<dbReference type="SMART" id="SM00596">
    <property type="entry name" value="PRE_C2HC"/>
    <property type="match status" value="1"/>
</dbReference>
<dbReference type="Proteomes" id="UP000268350">
    <property type="component" value="Unassembled WGS sequence"/>
</dbReference>
<proteinExistence type="predicted"/>
<organism evidence="3 4">
    <name type="scientific">Drosophila guanche</name>
    <name type="common">Fruit fly</name>
    <dbReference type="NCBI Taxonomy" id="7266"/>
    <lineage>
        <taxon>Eukaryota</taxon>
        <taxon>Metazoa</taxon>
        <taxon>Ecdysozoa</taxon>
        <taxon>Arthropoda</taxon>
        <taxon>Hexapoda</taxon>
        <taxon>Insecta</taxon>
        <taxon>Pterygota</taxon>
        <taxon>Neoptera</taxon>
        <taxon>Endopterygota</taxon>
        <taxon>Diptera</taxon>
        <taxon>Brachycera</taxon>
        <taxon>Muscomorpha</taxon>
        <taxon>Ephydroidea</taxon>
        <taxon>Drosophilidae</taxon>
        <taxon>Drosophila</taxon>
        <taxon>Sophophora</taxon>
    </lineage>
</organism>
<feature type="compositionally biased region" description="Low complexity" evidence="1">
    <location>
        <begin position="467"/>
        <end position="491"/>
    </location>
</feature>
<name>A0A3B0K7T0_DROGU</name>
<feature type="compositionally biased region" description="Low complexity" evidence="1">
    <location>
        <begin position="502"/>
        <end position="527"/>
    </location>
</feature>
<gene>
    <name evidence="3" type="ORF">DGUA_6G021215</name>
</gene>
<feature type="region of interest" description="Disordered" evidence="1">
    <location>
        <begin position="591"/>
        <end position="671"/>
    </location>
</feature>
<evidence type="ECO:0000256" key="1">
    <source>
        <dbReference type="SAM" id="MobiDB-lite"/>
    </source>
</evidence>
<dbReference type="PANTHER" id="PTHR24330:SF19">
    <property type="entry name" value="MEDIATOR OF RNA POLYMERASE II TRANSCRIPTION SUBUNIT 29"/>
    <property type="match status" value="1"/>
</dbReference>
<dbReference type="AlphaFoldDB" id="A0A3B0K7T0"/>
<dbReference type="InterPro" id="IPR006579">
    <property type="entry name" value="Pre_C2HC_dom"/>
</dbReference>
<feature type="compositionally biased region" description="Acidic residues" evidence="1">
    <location>
        <begin position="650"/>
        <end position="668"/>
    </location>
</feature>
<dbReference type="PANTHER" id="PTHR24330">
    <property type="entry name" value="HOMEOBOX PROTEIN BARH-LIKE"/>
    <property type="match status" value="1"/>
</dbReference>
<feature type="compositionally biased region" description="Low complexity" evidence="1">
    <location>
        <begin position="591"/>
        <end position="601"/>
    </location>
</feature>
<feature type="compositionally biased region" description="Low complexity" evidence="1">
    <location>
        <begin position="611"/>
        <end position="621"/>
    </location>
</feature>
<feature type="compositionally biased region" description="Low complexity" evidence="1">
    <location>
        <begin position="51"/>
        <end position="65"/>
    </location>
</feature>
<feature type="domain" description="Pre-C2HC" evidence="2">
    <location>
        <begin position="245"/>
        <end position="315"/>
    </location>
</feature>
<dbReference type="InterPro" id="IPR052145">
    <property type="entry name" value="Mediator/Homeobox_domain"/>
</dbReference>